<evidence type="ECO:0000256" key="1">
    <source>
        <dbReference type="SAM" id="Phobius"/>
    </source>
</evidence>
<protein>
    <submittedName>
        <fullName evidence="2">Uncharacterized protein</fullName>
    </submittedName>
</protein>
<dbReference type="Gene3D" id="3.30.1360.180">
    <property type="match status" value="1"/>
</dbReference>
<dbReference type="Pfam" id="PF01663">
    <property type="entry name" value="Phosphodiest"/>
    <property type="match status" value="1"/>
</dbReference>
<dbReference type="EMBL" id="CM035441">
    <property type="protein sequence ID" value="KAH7280559.1"/>
    <property type="molecule type" value="Genomic_DNA"/>
</dbReference>
<proteinExistence type="predicted"/>
<gene>
    <name evidence="2" type="ORF">KP509_36G002700</name>
</gene>
<dbReference type="CDD" id="cd16018">
    <property type="entry name" value="Enpp"/>
    <property type="match status" value="1"/>
</dbReference>
<dbReference type="Proteomes" id="UP000825935">
    <property type="component" value="Chromosome 36"/>
</dbReference>
<dbReference type="PANTHER" id="PTHR10151:SF120">
    <property type="entry name" value="BIS(5'-ADENOSYL)-TRIPHOSPHATASE"/>
    <property type="match status" value="1"/>
</dbReference>
<comment type="caution">
    <text evidence="2">The sequence shown here is derived from an EMBL/GenBank/DDBJ whole genome shotgun (WGS) entry which is preliminary data.</text>
</comment>
<dbReference type="Gene3D" id="3.40.720.10">
    <property type="entry name" value="Alkaline Phosphatase, subunit A"/>
    <property type="match status" value="1"/>
</dbReference>
<dbReference type="GO" id="GO:0016787">
    <property type="term" value="F:hydrolase activity"/>
    <property type="evidence" value="ECO:0007669"/>
    <property type="project" value="UniProtKB-ARBA"/>
</dbReference>
<accession>A0A8T2Q9U9</accession>
<feature type="transmembrane region" description="Helical" evidence="1">
    <location>
        <begin position="54"/>
        <end position="75"/>
    </location>
</feature>
<dbReference type="AlphaFoldDB" id="A0A8T2Q9U9"/>
<name>A0A8T2Q9U9_CERRI</name>
<dbReference type="InterPro" id="IPR002591">
    <property type="entry name" value="Phosphodiest/P_Trfase"/>
</dbReference>
<keyword evidence="3" id="KW-1185">Reference proteome</keyword>
<keyword evidence="1" id="KW-0812">Transmembrane</keyword>
<evidence type="ECO:0000313" key="2">
    <source>
        <dbReference type="EMBL" id="KAH7280559.1"/>
    </source>
</evidence>
<reference evidence="2" key="1">
    <citation type="submission" date="2021-08" db="EMBL/GenBank/DDBJ databases">
        <title>WGS assembly of Ceratopteris richardii.</title>
        <authorList>
            <person name="Marchant D.B."/>
            <person name="Chen G."/>
            <person name="Jenkins J."/>
            <person name="Shu S."/>
            <person name="Leebens-Mack J."/>
            <person name="Grimwood J."/>
            <person name="Schmutz J."/>
            <person name="Soltis P."/>
            <person name="Soltis D."/>
            <person name="Chen Z.-H."/>
        </authorList>
    </citation>
    <scope>NUCLEOTIDE SEQUENCE</scope>
    <source>
        <strain evidence="2">Whitten #5841</strain>
        <tissue evidence="2">Leaf</tissue>
    </source>
</reference>
<dbReference type="PANTHER" id="PTHR10151">
    <property type="entry name" value="ECTONUCLEOTIDE PYROPHOSPHATASE/PHOSPHODIESTERASE"/>
    <property type="match status" value="1"/>
</dbReference>
<organism evidence="2 3">
    <name type="scientific">Ceratopteris richardii</name>
    <name type="common">Triangle waterfern</name>
    <dbReference type="NCBI Taxonomy" id="49495"/>
    <lineage>
        <taxon>Eukaryota</taxon>
        <taxon>Viridiplantae</taxon>
        <taxon>Streptophyta</taxon>
        <taxon>Embryophyta</taxon>
        <taxon>Tracheophyta</taxon>
        <taxon>Polypodiopsida</taxon>
        <taxon>Polypodiidae</taxon>
        <taxon>Polypodiales</taxon>
        <taxon>Pteridineae</taxon>
        <taxon>Pteridaceae</taxon>
        <taxon>Parkerioideae</taxon>
        <taxon>Ceratopteris</taxon>
    </lineage>
</organism>
<dbReference type="OMA" id="DEYVSRD"/>
<keyword evidence="1" id="KW-1133">Transmembrane helix</keyword>
<dbReference type="SUPFAM" id="SSF53649">
    <property type="entry name" value="Alkaline phosphatase-like"/>
    <property type="match status" value="1"/>
</dbReference>
<dbReference type="FunFam" id="3.30.1360.180:FF:000002">
    <property type="entry name" value="Alkaline-phosphatase-like family protein"/>
    <property type="match status" value="1"/>
</dbReference>
<evidence type="ECO:0000313" key="3">
    <source>
        <dbReference type="Proteomes" id="UP000825935"/>
    </source>
</evidence>
<dbReference type="OrthoDB" id="415411at2759"/>
<dbReference type="InterPro" id="IPR017850">
    <property type="entry name" value="Alkaline_phosphatase_core_sf"/>
</dbReference>
<dbReference type="GO" id="GO:0005773">
    <property type="term" value="C:vacuole"/>
    <property type="evidence" value="ECO:0007669"/>
    <property type="project" value="TreeGrafter"/>
</dbReference>
<sequence>MGHAALSISSTGAAEEAQQNLLPLKSSSSSSEIFPAKSETEQQRDVDMQWRARFSFAFGVAATIVACIALAFAFFSHRYGNQTIPSFDSDSDSVVGRWGFARPLKSLNKPAVILISTDGFRYGYHWKVPLPNINRLRFNGTEAVPGMIPVYPSLTFPNHYSIATGLYPAWHGIISNVFTDPTSEEKFHPGIIDQKWWLGEPIWESVVRNGLIAATFFWPGSDVSKGLWNCSLPYCRHYNQSVPFEDRVDTVLAYFDLPEEQRPSLITLYFEEPDHTGHQVGADDPHISEAITRIDQMVGRLIDGLDAKNVFDDVSIILLSDHGMVGTCDKKIIYLEDFEPWISIPRDWADELSPVLGLRPPSDVDVKEVYQNITEALNSGKVANSEFLQVYLKEDLPARLHYSKSERIQPIIGMVAEGYKVEMKRSSAKECGGAHGYDNEFLSMHPIFIAHGPQFGSGRQIPSFTNIEVYNLIASILNIEGAANNGTFSLANTALLPSR</sequence>
<keyword evidence="1" id="KW-0472">Membrane</keyword>